<dbReference type="AlphaFoldDB" id="A0A4Y8MJ17"/>
<proteinExistence type="predicted"/>
<evidence type="ECO:0000313" key="1">
    <source>
        <dbReference type="EMBL" id="TFE37418.1"/>
    </source>
</evidence>
<reference evidence="1 2" key="1">
    <citation type="submission" date="2019-03" db="EMBL/GenBank/DDBJ databases">
        <title>Complete Genome Sequence of Paraburkholderia dipogonis ICMP 19430T, a Nitrogen-fixing Symbiont of the South African Invasive Legume Dipogon lignosus in New Zealand.</title>
        <authorList>
            <person name="De Meyer S.E."/>
        </authorList>
    </citation>
    <scope>NUCLEOTIDE SEQUENCE [LARGE SCALE GENOMIC DNA]</scope>
    <source>
        <strain evidence="1 2">ICMP 19430</strain>
    </source>
</reference>
<name>A0A4Y8MJ17_9BURK</name>
<accession>A0A4Y8MJ17</accession>
<dbReference type="EMBL" id="SNVI01000005">
    <property type="protein sequence ID" value="TFE37418.1"/>
    <property type="molecule type" value="Genomic_DNA"/>
</dbReference>
<evidence type="ECO:0000313" key="2">
    <source>
        <dbReference type="Proteomes" id="UP000297385"/>
    </source>
</evidence>
<dbReference type="Proteomes" id="UP000297385">
    <property type="component" value="Unassembled WGS sequence"/>
</dbReference>
<comment type="caution">
    <text evidence="1">The sequence shown here is derived from an EMBL/GenBank/DDBJ whole genome shotgun (WGS) entry which is preliminary data.</text>
</comment>
<protein>
    <submittedName>
        <fullName evidence="1">Uncharacterized protein</fullName>
    </submittedName>
</protein>
<dbReference type="RefSeq" id="WP_134465947.1">
    <property type="nucleotide sequence ID" value="NZ_JBHMFL010000012.1"/>
</dbReference>
<gene>
    <name evidence="1" type="ORF">E2553_38740</name>
</gene>
<dbReference type="GeneID" id="97309290"/>
<organism evidence="1 2">
    <name type="scientific">Paraburkholderia dipogonis</name>
    <dbReference type="NCBI Taxonomy" id="1211383"/>
    <lineage>
        <taxon>Bacteria</taxon>
        <taxon>Pseudomonadati</taxon>
        <taxon>Pseudomonadota</taxon>
        <taxon>Betaproteobacteria</taxon>
        <taxon>Burkholderiales</taxon>
        <taxon>Burkholderiaceae</taxon>
        <taxon>Paraburkholderia</taxon>
    </lineage>
</organism>
<sequence length="206" mass="23531">MLEDLVTIKGHVPNVWKAATRLSSFKELLGEHCRSMSSAYGVSVETDDRALASAFFIWAQTIENHRHYLQQNAPDYFQFLVGRLLAELLKAHAVNAVPRVDDVASPTEDNSIAKWWPTGFILTIFLIELVRKVILQECDRIVCPSDKLANIKVWQSFRENLLEEPSIAVAYFDDFMRIVPNWRNPSAVCERNARAVRYDKPPGNLD</sequence>